<dbReference type="AlphaFoldDB" id="A0A7S4FNY1"/>
<proteinExistence type="inferred from homology"/>
<feature type="region of interest" description="Disordered" evidence="1">
    <location>
        <begin position="252"/>
        <end position="296"/>
    </location>
</feature>
<gene>
    <name evidence="2" type="ORF">EGYM00163_LOCUS17365</name>
</gene>
<dbReference type="PANTHER" id="PTHR30283">
    <property type="entry name" value="PEROXIDE STRESS RESPONSE PROTEIN YAAA"/>
    <property type="match status" value="1"/>
</dbReference>
<reference evidence="2" key="1">
    <citation type="submission" date="2021-01" db="EMBL/GenBank/DDBJ databases">
        <authorList>
            <person name="Corre E."/>
            <person name="Pelletier E."/>
            <person name="Niang G."/>
            <person name="Scheremetjew M."/>
            <person name="Finn R."/>
            <person name="Kale V."/>
            <person name="Holt S."/>
            <person name="Cochrane G."/>
            <person name="Meng A."/>
            <person name="Brown T."/>
            <person name="Cohen L."/>
        </authorList>
    </citation>
    <scope>NUCLEOTIDE SEQUENCE</scope>
    <source>
        <strain evidence="2">CCMP1594</strain>
    </source>
</reference>
<dbReference type="GO" id="GO:0005829">
    <property type="term" value="C:cytosol"/>
    <property type="evidence" value="ECO:0007669"/>
    <property type="project" value="TreeGrafter"/>
</dbReference>
<dbReference type="Pfam" id="PF03883">
    <property type="entry name" value="H2O2_YaaD"/>
    <property type="match status" value="1"/>
</dbReference>
<name>A0A7S4FNY1_9EUGL</name>
<dbReference type="InterPro" id="IPR005583">
    <property type="entry name" value="YaaA"/>
</dbReference>
<evidence type="ECO:0000313" key="2">
    <source>
        <dbReference type="EMBL" id="CAE0806239.1"/>
    </source>
</evidence>
<organism evidence="2">
    <name type="scientific">Eutreptiella gymnastica</name>
    <dbReference type="NCBI Taxonomy" id="73025"/>
    <lineage>
        <taxon>Eukaryota</taxon>
        <taxon>Discoba</taxon>
        <taxon>Euglenozoa</taxon>
        <taxon>Euglenida</taxon>
        <taxon>Spirocuta</taxon>
        <taxon>Euglenophyceae</taxon>
        <taxon>Eutreptiales</taxon>
        <taxon>Eutreptiaceae</taxon>
        <taxon>Eutreptiella</taxon>
    </lineage>
</organism>
<dbReference type="EMBL" id="HBJA01049058">
    <property type="protein sequence ID" value="CAE0806239.1"/>
    <property type="molecule type" value="Transcribed_RNA"/>
</dbReference>
<dbReference type="GO" id="GO:0033194">
    <property type="term" value="P:response to hydroperoxide"/>
    <property type="evidence" value="ECO:0007669"/>
    <property type="project" value="TreeGrafter"/>
</dbReference>
<accession>A0A7S4FNY1</accession>
<dbReference type="HAMAP" id="MF_00652">
    <property type="entry name" value="UPF0246"/>
    <property type="match status" value="1"/>
</dbReference>
<feature type="compositionally biased region" description="Polar residues" evidence="1">
    <location>
        <begin position="261"/>
        <end position="276"/>
    </location>
</feature>
<dbReference type="PANTHER" id="PTHR30283:SF4">
    <property type="entry name" value="PEROXIDE STRESS RESISTANCE PROTEIN YAAA"/>
    <property type="match status" value="1"/>
</dbReference>
<sequence>MLMLLSPAKTLDMRATPCGMRSEHCMKEQRRQLLSCCEKLSKGDLKKMAGVSDAIANLNHDRFQSFDQQPEKQACLAFDGPAFRGLQAATFDDSDQAFAQQHLRILSGLYGILRPYDLIQPYRLEMGSKLETPKGKDLYSFWGDQITEQLNADLLAAGAKMVVNCASQEYFKAVRRAKVNATVVECRFPGPSVYAKQARGMMCRFIVQEKIADVAGLKRFSGYGDNTYAFSEAQSTDCALVFLRVAAAKAPATTKATTPTSKSNGKTSGASKNDTVSSKRKGDESHGRPQSNKRRK</sequence>
<evidence type="ECO:0000256" key="1">
    <source>
        <dbReference type="SAM" id="MobiDB-lite"/>
    </source>
</evidence>
<protein>
    <submittedName>
        <fullName evidence="2">Uncharacterized protein</fullName>
    </submittedName>
</protein>